<keyword evidence="6" id="KW-0345">HDL</keyword>
<keyword evidence="7" id="KW-0445">Lipid transport</keyword>
<reference evidence="10" key="2">
    <citation type="submission" date="2025-09" db="UniProtKB">
        <authorList>
            <consortium name="Ensembl"/>
        </authorList>
    </citation>
    <scope>IDENTIFICATION</scope>
</reference>
<dbReference type="GO" id="GO:0046982">
    <property type="term" value="F:protein heterodimerization activity"/>
    <property type="evidence" value="ECO:0007669"/>
    <property type="project" value="Ensembl"/>
</dbReference>
<dbReference type="GO" id="GO:0031210">
    <property type="term" value="F:phosphatidylcholine binding"/>
    <property type="evidence" value="ECO:0007669"/>
    <property type="project" value="Ensembl"/>
</dbReference>
<dbReference type="GO" id="GO:0042627">
    <property type="term" value="C:chylomicron"/>
    <property type="evidence" value="ECO:0007669"/>
    <property type="project" value="Ensembl"/>
</dbReference>
<dbReference type="GO" id="GO:0010903">
    <property type="term" value="P:negative regulation of very-low-density lipoprotein particle remodeling"/>
    <property type="evidence" value="ECO:0007669"/>
    <property type="project" value="Ensembl"/>
</dbReference>
<evidence type="ECO:0000256" key="7">
    <source>
        <dbReference type="ARBA" id="ARBA00023055"/>
    </source>
</evidence>
<evidence type="ECO:0000256" key="9">
    <source>
        <dbReference type="ARBA" id="ARBA00030900"/>
    </source>
</evidence>
<dbReference type="InterPro" id="IPR006801">
    <property type="entry name" value="ApoA-II"/>
</dbReference>
<dbReference type="GO" id="GO:0006656">
    <property type="term" value="P:phosphatidylcholine biosynthetic process"/>
    <property type="evidence" value="ECO:0007669"/>
    <property type="project" value="Ensembl"/>
</dbReference>
<dbReference type="PANTHER" id="PTHR11027:SF0">
    <property type="entry name" value="APOLIPOPROTEIN A-II"/>
    <property type="match status" value="1"/>
</dbReference>
<dbReference type="GO" id="GO:0033700">
    <property type="term" value="P:phospholipid efflux"/>
    <property type="evidence" value="ECO:0007669"/>
    <property type="project" value="Ensembl"/>
</dbReference>
<dbReference type="Pfam" id="PF04711">
    <property type="entry name" value="ApoA-II"/>
    <property type="match status" value="1"/>
</dbReference>
<dbReference type="GO" id="GO:0070653">
    <property type="term" value="F:high-density lipoprotein particle receptor binding"/>
    <property type="evidence" value="ECO:0007669"/>
    <property type="project" value="Ensembl"/>
</dbReference>
<comment type="subcellular location">
    <subcellularLocation>
        <location evidence="1">Secreted</location>
    </subcellularLocation>
</comment>
<gene>
    <name evidence="10" type="primary">APOA2</name>
</gene>
<dbReference type="GO" id="GO:0071402">
    <property type="term" value="P:cellular response to lipoprotein particle stimulus"/>
    <property type="evidence" value="ECO:0007669"/>
    <property type="project" value="Ensembl"/>
</dbReference>
<dbReference type="Proteomes" id="UP000233040">
    <property type="component" value="Unassembled WGS sequence"/>
</dbReference>
<dbReference type="STRING" id="9516.ENSCCAP00000037354"/>
<dbReference type="GO" id="GO:0034384">
    <property type="term" value="P:high-density lipoprotein particle clearance"/>
    <property type="evidence" value="ECO:0007669"/>
    <property type="project" value="Ensembl"/>
</dbReference>
<evidence type="ECO:0000313" key="10">
    <source>
        <dbReference type="Ensembl" id="ENSCCAP00000037354.1"/>
    </source>
</evidence>
<dbReference type="Ensembl" id="ENSCCAT00000055145.1">
    <property type="protein sequence ID" value="ENSCCAP00000037354.1"/>
    <property type="gene ID" value="ENSCCAG00000036540.1"/>
</dbReference>
<dbReference type="PANTHER" id="PTHR11027">
    <property type="entry name" value="APOLIPOPROTEIN A-II"/>
    <property type="match status" value="1"/>
</dbReference>
<dbReference type="GO" id="GO:0002719">
    <property type="term" value="P:negative regulation of cytokine production involved in immune response"/>
    <property type="evidence" value="ECO:0007669"/>
    <property type="project" value="Ensembl"/>
</dbReference>
<evidence type="ECO:0000256" key="5">
    <source>
        <dbReference type="ARBA" id="ARBA00022525"/>
    </source>
</evidence>
<dbReference type="GO" id="GO:0048018">
    <property type="term" value="F:receptor ligand activity"/>
    <property type="evidence" value="ECO:0007669"/>
    <property type="project" value="Ensembl"/>
</dbReference>
<dbReference type="GO" id="GO:0034370">
    <property type="term" value="P:triglyceride-rich lipoprotein particle remodeling"/>
    <property type="evidence" value="ECO:0007669"/>
    <property type="project" value="Ensembl"/>
</dbReference>
<keyword evidence="8" id="KW-0558">Oxidation</keyword>
<dbReference type="GO" id="GO:0031072">
    <property type="term" value="F:heat shock protein binding"/>
    <property type="evidence" value="ECO:0007669"/>
    <property type="project" value="Ensembl"/>
</dbReference>
<dbReference type="GO" id="GO:0043691">
    <property type="term" value="P:reverse cholesterol transport"/>
    <property type="evidence" value="ECO:0007669"/>
    <property type="project" value="Ensembl"/>
</dbReference>
<evidence type="ECO:0000256" key="4">
    <source>
        <dbReference type="ARBA" id="ARBA00022448"/>
    </source>
</evidence>
<dbReference type="GO" id="GO:0050995">
    <property type="term" value="P:negative regulation of lipid catabolic process"/>
    <property type="evidence" value="ECO:0007669"/>
    <property type="project" value="Ensembl"/>
</dbReference>
<evidence type="ECO:0000313" key="11">
    <source>
        <dbReference type="Proteomes" id="UP000233040"/>
    </source>
</evidence>
<keyword evidence="11" id="KW-1185">Reference proteome</keyword>
<dbReference type="GO" id="GO:0050821">
    <property type="term" value="P:protein stabilization"/>
    <property type="evidence" value="ECO:0007669"/>
    <property type="project" value="Ensembl"/>
</dbReference>
<dbReference type="GO" id="GO:0008035">
    <property type="term" value="F:high-density lipoprotein particle binding"/>
    <property type="evidence" value="ECO:0007669"/>
    <property type="project" value="TreeGrafter"/>
</dbReference>
<name>A0A2K5SAD3_CEBIM</name>
<dbReference type="GO" id="GO:0060228">
    <property type="term" value="F:phosphatidylcholine-sterol O-acyltransferase activator activity"/>
    <property type="evidence" value="ECO:0007669"/>
    <property type="project" value="Ensembl"/>
</dbReference>
<organism evidence="10 11">
    <name type="scientific">Cebus imitator</name>
    <name type="common">Panamanian white-faced capuchin</name>
    <name type="synonym">Cebus capucinus imitator</name>
    <dbReference type="NCBI Taxonomy" id="2715852"/>
    <lineage>
        <taxon>Eukaryota</taxon>
        <taxon>Metazoa</taxon>
        <taxon>Chordata</taxon>
        <taxon>Craniata</taxon>
        <taxon>Vertebrata</taxon>
        <taxon>Euteleostomi</taxon>
        <taxon>Mammalia</taxon>
        <taxon>Eutheria</taxon>
        <taxon>Euarchontoglires</taxon>
        <taxon>Primates</taxon>
        <taxon>Haplorrhini</taxon>
        <taxon>Platyrrhini</taxon>
        <taxon>Cebidae</taxon>
        <taxon>Cebinae</taxon>
        <taxon>Cebus</taxon>
    </lineage>
</organism>
<dbReference type="GO" id="GO:0055102">
    <property type="term" value="F:lipase inhibitor activity"/>
    <property type="evidence" value="ECO:0007669"/>
    <property type="project" value="Ensembl"/>
</dbReference>
<dbReference type="GO" id="GO:0034375">
    <property type="term" value="P:high-density lipoprotein particle remodeling"/>
    <property type="evidence" value="ECO:0007669"/>
    <property type="project" value="Ensembl"/>
</dbReference>
<dbReference type="GO" id="GO:0015485">
    <property type="term" value="F:cholesterol binding"/>
    <property type="evidence" value="ECO:0007669"/>
    <property type="project" value="Ensembl"/>
</dbReference>
<dbReference type="GO" id="GO:0034361">
    <property type="term" value="C:very-low-density lipoprotein particle"/>
    <property type="evidence" value="ECO:0007669"/>
    <property type="project" value="Ensembl"/>
</dbReference>
<accession>A0A2K5SAD3</accession>
<reference evidence="10" key="1">
    <citation type="submission" date="2025-08" db="UniProtKB">
        <authorList>
            <consortium name="Ensembl"/>
        </authorList>
    </citation>
    <scope>IDENTIFICATION</scope>
</reference>
<protein>
    <recommendedName>
        <fullName evidence="3">Apolipoprotein A-II</fullName>
    </recommendedName>
    <alternativeName>
        <fullName evidence="9">Apolipoprotein A2</fullName>
    </alternativeName>
</protein>
<dbReference type="OMA" id="LTICSFE"/>
<dbReference type="AlphaFoldDB" id="A0A2K5SAD3"/>
<dbReference type="GO" id="GO:0009395">
    <property type="term" value="P:phospholipid catabolic process"/>
    <property type="evidence" value="ECO:0007669"/>
    <property type="project" value="Ensembl"/>
</dbReference>
<dbReference type="GO" id="GO:0033344">
    <property type="term" value="P:cholesterol efflux"/>
    <property type="evidence" value="ECO:0007669"/>
    <property type="project" value="Ensembl"/>
</dbReference>
<dbReference type="GeneTree" id="ENSGT00390000003306"/>
<evidence type="ECO:0000256" key="2">
    <source>
        <dbReference type="ARBA" id="ARBA00010232"/>
    </source>
</evidence>
<dbReference type="InterPro" id="IPR036172">
    <property type="entry name" value="ApoA-II_sf"/>
</dbReference>
<dbReference type="GO" id="GO:0034374">
    <property type="term" value="P:low-density lipoprotein particle remodeling"/>
    <property type="evidence" value="ECO:0007669"/>
    <property type="project" value="Ensembl"/>
</dbReference>
<dbReference type="GO" id="GO:1904646">
    <property type="term" value="P:cellular response to amyloid-beta"/>
    <property type="evidence" value="ECO:0007669"/>
    <property type="project" value="Ensembl"/>
</dbReference>
<evidence type="ECO:0000256" key="8">
    <source>
        <dbReference type="ARBA" id="ARBA00023097"/>
    </source>
</evidence>
<dbReference type="GO" id="GO:0019899">
    <property type="term" value="F:enzyme binding"/>
    <property type="evidence" value="ECO:0007669"/>
    <property type="project" value="Ensembl"/>
</dbReference>
<dbReference type="GO" id="GO:0034380">
    <property type="term" value="P:high-density lipoprotein particle assembly"/>
    <property type="evidence" value="ECO:0007669"/>
    <property type="project" value="Ensembl"/>
</dbReference>
<dbReference type="GO" id="GO:0009749">
    <property type="term" value="P:response to glucose"/>
    <property type="evidence" value="ECO:0007669"/>
    <property type="project" value="Ensembl"/>
</dbReference>
<dbReference type="GO" id="GO:0060621">
    <property type="term" value="P:negative regulation of cholesterol import"/>
    <property type="evidence" value="ECO:0007669"/>
    <property type="project" value="Ensembl"/>
</dbReference>
<comment type="similarity">
    <text evidence="2">Belongs to the apolipoprotein A2 family.</text>
</comment>
<evidence type="ECO:0000256" key="3">
    <source>
        <dbReference type="ARBA" id="ARBA00022421"/>
    </source>
</evidence>
<keyword evidence="4" id="KW-0813">Transport</keyword>
<dbReference type="GO" id="GO:0032757">
    <property type="term" value="P:positive regulation of interleukin-8 production"/>
    <property type="evidence" value="ECO:0007669"/>
    <property type="project" value="Ensembl"/>
</dbReference>
<dbReference type="SUPFAM" id="SSF82936">
    <property type="entry name" value="Apolipoprotein A-II"/>
    <property type="match status" value="1"/>
</dbReference>
<dbReference type="GO" id="GO:0042632">
    <property type="term" value="P:cholesterol homeostasis"/>
    <property type="evidence" value="ECO:0007669"/>
    <property type="project" value="Ensembl"/>
</dbReference>
<dbReference type="GO" id="GO:0046340">
    <property type="term" value="P:diacylglycerol catabolic process"/>
    <property type="evidence" value="ECO:0007669"/>
    <property type="project" value="Ensembl"/>
</dbReference>
<dbReference type="GO" id="GO:0050766">
    <property type="term" value="P:positive regulation of phagocytosis"/>
    <property type="evidence" value="ECO:0007669"/>
    <property type="project" value="Ensembl"/>
</dbReference>
<keyword evidence="5" id="KW-0964">Secreted</keyword>
<evidence type="ECO:0000256" key="6">
    <source>
        <dbReference type="ARBA" id="ARBA00022850"/>
    </source>
</evidence>
<evidence type="ECO:0000256" key="1">
    <source>
        <dbReference type="ARBA" id="ARBA00004613"/>
    </source>
</evidence>
<dbReference type="GO" id="GO:0120020">
    <property type="term" value="F:cholesterol transfer activity"/>
    <property type="evidence" value="ECO:0007669"/>
    <property type="project" value="Ensembl"/>
</dbReference>
<dbReference type="GO" id="GO:0042157">
    <property type="term" value="P:lipoprotein metabolic process"/>
    <property type="evidence" value="ECO:0007669"/>
    <property type="project" value="InterPro"/>
</dbReference>
<dbReference type="GO" id="GO:0034366">
    <property type="term" value="C:spherical high-density lipoprotein particle"/>
    <property type="evidence" value="ECO:0007669"/>
    <property type="project" value="Ensembl"/>
</dbReference>
<dbReference type="GO" id="GO:0034190">
    <property type="term" value="F:apolipoprotein receptor binding"/>
    <property type="evidence" value="ECO:0007669"/>
    <property type="project" value="Ensembl"/>
</dbReference>
<dbReference type="GO" id="GO:0042803">
    <property type="term" value="F:protein homodimerization activity"/>
    <property type="evidence" value="ECO:0007669"/>
    <property type="project" value="Ensembl"/>
</dbReference>
<proteinExistence type="inferred from homology"/>
<dbReference type="Gene3D" id="6.10.250.100">
    <property type="match status" value="1"/>
</dbReference>
<dbReference type="GO" id="GO:0050996">
    <property type="term" value="P:positive regulation of lipid catabolic process"/>
    <property type="evidence" value="ECO:0007669"/>
    <property type="project" value="Ensembl"/>
</dbReference>
<sequence>RCGQHPKRPGFQLWRGTEPGWNGQQAAFATVTNMKLLTATVLLLTICSLEGALVRRQAEESSVESLVSQYLQTVSDYGKDLMEKVKSSEFQAQAKAYFEKSKEQLTPLVRKAGTDLVNFLNYFVELRAPPAAK</sequence>